<dbReference type="Gene3D" id="1.20.5.110">
    <property type="match status" value="1"/>
</dbReference>
<keyword evidence="12" id="KW-1185">Reference proteome</keyword>
<evidence type="ECO:0000256" key="3">
    <source>
        <dbReference type="ARBA" id="ARBA00022692"/>
    </source>
</evidence>
<dbReference type="KEGG" id="raj:RA11412_1924"/>
<dbReference type="GO" id="GO:0005249">
    <property type="term" value="F:voltage-gated potassium channel activity"/>
    <property type="evidence" value="ECO:0007669"/>
    <property type="project" value="InterPro"/>
</dbReference>
<name>A0A2Z5R0Q3_9MICC</name>
<evidence type="ECO:0000259" key="10">
    <source>
        <dbReference type="Pfam" id="PF07885"/>
    </source>
</evidence>
<dbReference type="EMBL" id="AP017895">
    <property type="protein sequence ID" value="BAV88223.1"/>
    <property type="molecule type" value="Genomic_DNA"/>
</dbReference>
<dbReference type="GO" id="GO:0001508">
    <property type="term" value="P:action potential"/>
    <property type="evidence" value="ECO:0007669"/>
    <property type="project" value="TreeGrafter"/>
</dbReference>
<dbReference type="InterPro" id="IPR028325">
    <property type="entry name" value="VG_K_chnl"/>
</dbReference>
<dbReference type="PANTHER" id="PTHR11537">
    <property type="entry name" value="VOLTAGE-GATED POTASSIUM CHANNEL"/>
    <property type="match status" value="1"/>
</dbReference>
<evidence type="ECO:0000256" key="4">
    <source>
        <dbReference type="ARBA" id="ARBA00022989"/>
    </source>
</evidence>
<dbReference type="Gene3D" id="1.10.287.70">
    <property type="match status" value="1"/>
</dbReference>
<dbReference type="PANTHER" id="PTHR11537:SF254">
    <property type="entry name" value="POTASSIUM VOLTAGE-GATED CHANNEL PROTEIN SHAB"/>
    <property type="match status" value="1"/>
</dbReference>
<keyword evidence="5" id="KW-0406">Ion transport</keyword>
<keyword evidence="4 9" id="KW-1133">Transmembrane helix</keyword>
<feature type="transmembrane region" description="Helical" evidence="9">
    <location>
        <begin position="46"/>
        <end position="68"/>
    </location>
</feature>
<evidence type="ECO:0000256" key="6">
    <source>
        <dbReference type="ARBA" id="ARBA00023136"/>
    </source>
</evidence>
<keyword evidence="6 9" id="KW-0472">Membrane</keyword>
<dbReference type="Gene3D" id="1.20.120.350">
    <property type="entry name" value="Voltage-gated potassium channels. Chain C"/>
    <property type="match status" value="1"/>
</dbReference>
<protein>
    <submittedName>
        <fullName evidence="11">Potassium voltage-gated channel subfamily KQT</fullName>
    </submittedName>
</protein>
<evidence type="ECO:0000313" key="11">
    <source>
        <dbReference type="EMBL" id="BAV88223.1"/>
    </source>
</evidence>
<dbReference type="GO" id="GO:0008076">
    <property type="term" value="C:voltage-gated potassium channel complex"/>
    <property type="evidence" value="ECO:0007669"/>
    <property type="project" value="InterPro"/>
</dbReference>
<evidence type="ECO:0000256" key="1">
    <source>
        <dbReference type="ARBA" id="ARBA00004141"/>
    </source>
</evidence>
<feature type="transmembrane region" description="Helical" evidence="9">
    <location>
        <begin position="80"/>
        <end position="102"/>
    </location>
</feature>
<dbReference type="InterPro" id="IPR027359">
    <property type="entry name" value="Volt_channel_dom_sf"/>
</dbReference>
<evidence type="ECO:0000256" key="8">
    <source>
        <dbReference type="SAM" id="MobiDB-lite"/>
    </source>
</evidence>
<feature type="transmembrane region" description="Helical" evidence="9">
    <location>
        <begin position="114"/>
        <end position="131"/>
    </location>
</feature>
<reference evidence="11 12" key="1">
    <citation type="submission" date="2016-10" db="EMBL/GenBank/DDBJ databases">
        <title>Genome sequence of Rothia aeria strain JCM11412.</title>
        <authorList>
            <person name="Nambu T."/>
        </authorList>
    </citation>
    <scope>NUCLEOTIDE SEQUENCE [LARGE SCALE GENOMIC DNA]</scope>
    <source>
        <strain evidence="11 12">JCM 11412</strain>
    </source>
</reference>
<keyword evidence="7" id="KW-0407">Ion channel</keyword>
<evidence type="ECO:0000313" key="12">
    <source>
        <dbReference type="Proteomes" id="UP000250241"/>
    </source>
</evidence>
<dbReference type="SUPFAM" id="SSF81324">
    <property type="entry name" value="Voltage-gated potassium channels"/>
    <property type="match status" value="1"/>
</dbReference>
<gene>
    <name evidence="11" type="ORF">RA11412_1924</name>
</gene>
<dbReference type="Proteomes" id="UP000250241">
    <property type="component" value="Chromosome"/>
</dbReference>
<accession>A0A2Z5R0Q3</accession>
<keyword evidence="2" id="KW-0813">Transport</keyword>
<feature type="domain" description="Potassium channel" evidence="10">
    <location>
        <begin position="88"/>
        <end position="167"/>
    </location>
</feature>
<feature type="region of interest" description="Disordered" evidence="8">
    <location>
        <begin position="222"/>
        <end position="242"/>
    </location>
</feature>
<comment type="subcellular location">
    <subcellularLocation>
        <location evidence="1">Membrane</location>
        <topology evidence="1">Multi-pass membrane protein</topology>
    </subcellularLocation>
</comment>
<dbReference type="AlphaFoldDB" id="A0A2Z5R0Q3"/>
<evidence type="ECO:0000256" key="5">
    <source>
        <dbReference type="ARBA" id="ARBA00023065"/>
    </source>
</evidence>
<evidence type="ECO:0000256" key="7">
    <source>
        <dbReference type="ARBA" id="ARBA00023303"/>
    </source>
</evidence>
<evidence type="ECO:0000256" key="2">
    <source>
        <dbReference type="ARBA" id="ARBA00022448"/>
    </source>
</evidence>
<sequence>MSTRISTPIDGVLNILQMILWALFAVDYCVRLYLAPRRIYFLTHNLMNLAIVLLPAWRIVSFLAMLHMTANRQYKLLSELAVKLFGYTLIFVIMAALAVFSIEQDAPGALIKDIWTAYWWTLATLATVGYGDVYPVTVSGRVIAVVVMIYGVGLFGVITGALATWVIEKISGVTEEDHAATKADIEALHAEIAELKAMLAIRMGDGTVHRPPEELTQEFLASRRGAPDTAEDDTHEPEQPMELIEETKQTLTVIRQKIAVRLRRDS</sequence>
<keyword evidence="3 9" id="KW-0812">Transmembrane</keyword>
<dbReference type="Pfam" id="PF07885">
    <property type="entry name" value="Ion_trans_2"/>
    <property type="match status" value="1"/>
</dbReference>
<feature type="transmembrane region" description="Helical" evidence="9">
    <location>
        <begin position="143"/>
        <end position="167"/>
    </location>
</feature>
<evidence type="ECO:0000256" key="9">
    <source>
        <dbReference type="SAM" id="Phobius"/>
    </source>
</evidence>
<dbReference type="InterPro" id="IPR013099">
    <property type="entry name" value="K_chnl_dom"/>
</dbReference>
<feature type="transmembrane region" description="Helical" evidence="9">
    <location>
        <begin position="12"/>
        <end position="34"/>
    </location>
</feature>
<proteinExistence type="predicted"/>
<organism evidence="11 12">
    <name type="scientific">Rothia aeria</name>
    <dbReference type="NCBI Taxonomy" id="172042"/>
    <lineage>
        <taxon>Bacteria</taxon>
        <taxon>Bacillati</taxon>
        <taxon>Actinomycetota</taxon>
        <taxon>Actinomycetes</taxon>
        <taxon>Micrococcales</taxon>
        <taxon>Micrococcaceae</taxon>
        <taxon>Rothia</taxon>
    </lineage>
</organism>